<keyword evidence="3 5" id="KW-0012">Acyltransferase</keyword>
<dbReference type="Proteomes" id="UP000278673">
    <property type="component" value="Unassembled WGS sequence"/>
</dbReference>
<comment type="caution">
    <text evidence="5">The sequence shown here is derived from an EMBL/GenBank/DDBJ whole genome shotgun (WGS) entry which is preliminary data.</text>
</comment>
<dbReference type="Gene3D" id="3.30.70.3290">
    <property type="match status" value="1"/>
</dbReference>
<dbReference type="InterPro" id="IPR016036">
    <property type="entry name" value="Malonyl_transacylase_ACP-bd"/>
</dbReference>
<dbReference type="SUPFAM" id="SSF55048">
    <property type="entry name" value="Probable ACP-binding domain of malonyl-CoA ACP transacylase"/>
    <property type="match status" value="1"/>
</dbReference>
<sequence length="426" mass="46614">MVLEEAPPIETSPARVELPVVPWLLSAKNGQALRQHARRLLDSLPETVDPAQVAAALAVGRAQLEVRAAAIGSDTAELREQLRALAEGEAEPLPTVHGKRVFLFTGQGSQRARMGQELYHTFPVYREAFDATCAELDPHLDRPLRSLVFSDNDAQLHETRYAQPALFALQIALFRLLEHHGITPDLMLGHSLGELSAAHCAGILDLPSAASLVATRAALMHSAPTGGAMIAIQATEEELTPHLTDAVSIAATNSPTNTVISGDADAVHAIANHFKNQGRKTSELKVSHAFHSPHMDPILDAFHTHATTLTYHPPTIPLHPNHDHPHPFTPDYWTSHIRHTVRYHQGLHTLHTHHTIAHLTEIGPDPVLTTLAQHTHPNTPTTAPLRTNTPELTTYLTTLTHHPTTNWTTLTTTNTPNLPLPTYPFQ</sequence>
<dbReference type="SUPFAM" id="SSF52151">
    <property type="entry name" value="FabD/lysophospholipase-like"/>
    <property type="match status" value="1"/>
</dbReference>
<reference evidence="5 6" key="1">
    <citation type="submission" date="2018-10" db="EMBL/GenBank/DDBJ databases">
        <title>Isolation, diversity and antifungal activity of actinobacteria from wheat.</title>
        <authorList>
            <person name="Han C."/>
        </authorList>
    </citation>
    <scope>NUCLEOTIDE SEQUENCE [LARGE SCALE GENOMIC DNA]</scope>
    <source>
        <strain evidence="5 6">NEAU-YY642</strain>
    </source>
</reference>
<name>A0A3M2KPU0_9ACTN</name>
<dbReference type="PANTHER" id="PTHR43775">
    <property type="entry name" value="FATTY ACID SYNTHASE"/>
    <property type="match status" value="1"/>
</dbReference>
<gene>
    <name evidence="5" type="ORF">EBN88_29915</name>
</gene>
<keyword evidence="6" id="KW-1185">Reference proteome</keyword>
<dbReference type="GO" id="GO:0006633">
    <property type="term" value="P:fatty acid biosynthetic process"/>
    <property type="evidence" value="ECO:0007669"/>
    <property type="project" value="TreeGrafter"/>
</dbReference>
<dbReference type="InterPro" id="IPR001227">
    <property type="entry name" value="Ac_transferase_dom_sf"/>
</dbReference>
<dbReference type="EMBL" id="RFFJ01000394">
    <property type="protein sequence ID" value="RMI26213.1"/>
    <property type="molecule type" value="Genomic_DNA"/>
</dbReference>
<evidence type="ECO:0000259" key="4">
    <source>
        <dbReference type="SMART" id="SM00827"/>
    </source>
</evidence>
<accession>A0A3M2KPU0</accession>
<dbReference type="InterPro" id="IPR016035">
    <property type="entry name" value="Acyl_Trfase/lysoPLipase"/>
</dbReference>
<proteinExistence type="predicted"/>
<dbReference type="PANTHER" id="PTHR43775:SF51">
    <property type="entry name" value="INACTIVE PHENOLPHTHIOCEROL SYNTHESIS POLYKETIDE SYNTHASE TYPE I PKS1-RELATED"/>
    <property type="match status" value="1"/>
</dbReference>
<dbReference type="Pfam" id="PF22621">
    <property type="entry name" value="CurL-like_PKS_C"/>
    <property type="match status" value="1"/>
</dbReference>
<dbReference type="GO" id="GO:0004312">
    <property type="term" value="F:fatty acid synthase activity"/>
    <property type="evidence" value="ECO:0007669"/>
    <property type="project" value="TreeGrafter"/>
</dbReference>
<keyword evidence="1 5" id="KW-0808">Transferase</keyword>
<dbReference type="SMART" id="SM00827">
    <property type="entry name" value="PKS_AT"/>
    <property type="match status" value="1"/>
</dbReference>
<evidence type="ECO:0000256" key="2">
    <source>
        <dbReference type="ARBA" id="ARBA00023268"/>
    </source>
</evidence>
<organism evidence="5 6">
    <name type="scientific">Streptomyces triticirhizae</name>
    <dbReference type="NCBI Taxonomy" id="2483353"/>
    <lineage>
        <taxon>Bacteria</taxon>
        <taxon>Bacillati</taxon>
        <taxon>Actinomycetota</taxon>
        <taxon>Actinomycetes</taxon>
        <taxon>Kitasatosporales</taxon>
        <taxon>Streptomycetaceae</taxon>
        <taxon>Streptomyces</taxon>
    </lineage>
</organism>
<protein>
    <submittedName>
        <fullName evidence="5">Acyltransferase domain-containing protein</fullName>
    </submittedName>
</protein>
<dbReference type="Gene3D" id="3.40.366.10">
    <property type="entry name" value="Malonyl-Coenzyme A Acyl Carrier Protein, domain 2"/>
    <property type="match status" value="1"/>
</dbReference>
<keyword evidence="2" id="KW-0511">Multifunctional enzyme</keyword>
<feature type="domain" description="Malonyl-CoA:ACP transacylase (MAT)" evidence="4">
    <location>
        <begin position="103"/>
        <end position="403"/>
    </location>
</feature>
<evidence type="ECO:0000313" key="6">
    <source>
        <dbReference type="Proteomes" id="UP000278673"/>
    </source>
</evidence>
<evidence type="ECO:0000313" key="5">
    <source>
        <dbReference type="EMBL" id="RMI26213.1"/>
    </source>
</evidence>
<feature type="non-terminal residue" evidence="5">
    <location>
        <position position="426"/>
    </location>
</feature>
<dbReference type="InterPro" id="IPR050091">
    <property type="entry name" value="PKS_NRPS_Biosynth_Enz"/>
</dbReference>
<dbReference type="AlphaFoldDB" id="A0A3M2KPU0"/>
<dbReference type="InterPro" id="IPR014043">
    <property type="entry name" value="Acyl_transferase_dom"/>
</dbReference>
<evidence type="ECO:0000256" key="3">
    <source>
        <dbReference type="ARBA" id="ARBA00023315"/>
    </source>
</evidence>
<dbReference type="Pfam" id="PF00698">
    <property type="entry name" value="Acyl_transf_1"/>
    <property type="match status" value="1"/>
</dbReference>
<evidence type="ECO:0000256" key="1">
    <source>
        <dbReference type="ARBA" id="ARBA00022679"/>
    </source>
</evidence>